<dbReference type="HOGENOM" id="CLU_086411_0_0_1"/>
<dbReference type="eggNOG" id="ENOG502RQ4G">
    <property type="taxonomic scope" value="Eukaryota"/>
</dbReference>
<dbReference type="EMBL" id="AOGT01000903">
    <property type="protein sequence ID" value="EMG48907.1"/>
    <property type="molecule type" value="Genomic_DNA"/>
</dbReference>
<keyword evidence="2" id="KW-1185">Reference proteome</keyword>
<protein>
    <submittedName>
        <fullName evidence="1">Uncharacterized protein</fullName>
    </submittedName>
</protein>
<proteinExistence type="predicted"/>
<organism evidence="1 2">
    <name type="scientific">Candida maltosa (strain Xu316)</name>
    <name type="common">Yeast</name>
    <dbReference type="NCBI Taxonomy" id="1245528"/>
    <lineage>
        <taxon>Eukaryota</taxon>
        <taxon>Fungi</taxon>
        <taxon>Dikarya</taxon>
        <taxon>Ascomycota</taxon>
        <taxon>Saccharomycotina</taxon>
        <taxon>Pichiomycetes</taxon>
        <taxon>Debaryomycetaceae</taxon>
        <taxon>Candida/Lodderomyces clade</taxon>
        <taxon>Candida</taxon>
    </lineage>
</organism>
<reference evidence="1 2" key="1">
    <citation type="submission" date="2013-02" db="EMBL/GenBank/DDBJ databases">
        <title>Genome sequence of Candida maltosa Xu316, a potential industrial strain for xylitol and ethanol production.</title>
        <authorList>
            <person name="Yu J."/>
            <person name="Wang Q."/>
            <person name="Geng X."/>
            <person name="Bao W."/>
            <person name="He P."/>
            <person name="Cai J."/>
        </authorList>
    </citation>
    <scope>NUCLEOTIDE SEQUENCE [LARGE SCALE GENOMIC DNA]</scope>
    <source>
        <strain evidence="2">Xu316</strain>
    </source>
</reference>
<dbReference type="OrthoDB" id="4081031at2759"/>
<comment type="caution">
    <text evidence="1">The sequence shown here is derived from an EMBL/GenBank/DDBJ whole genome shotgun (WGS) entry which is preliminary data.</text>
</comment>
<evidence type="ECO:0000313" key="1">
    <source>
        <dbReference type="EMBL" id="EMG48907.1"/>
    </source>
</evidence>
<dbReference type="AlphaFoldDB" id="M3HN57"/>
<dbReference type="Proteomes" id="UP000011777">
    <property type="component" value="Unassembled WGS sequence"/>
</dbReference>
<evidence type="ECO:0000313" key="2">
    <source>
        <dbReference type="Proteomes" id="UP000011777"/>
    </source>
</evidence>
<name>M3HN57_CANMX</name>
<accession>M3HN57</accession>
<dbReference type="OMA" id="YILEIPV"/>
<gene>
    <name evidence="1" type="ORF">G210_0449</name>
</gene>
<sequence length="248" mass="28401">MSEVKQSSTFSSKTINHILNYSVIKYFTNLVFSISIVNSIYTGFILPTINFVNVNVLSFAPILSLLNFFDDVSNTVLVQFDKYFLEYPLSTLDSIGKTYIKPIDHKLIDLNNHYLKPIEKEGEETFYNIFYTIEKILVNLKNFTFDKSTEIQKNLIDTYNQELESTTNQQKNVLGKNLTASYNTASKTITKINDDYLTPLKNQTQDYVDQFTTQTKQRADEFINDAKSKVTPKLNELKESAPIVSASA</sequence>